<evidence type="ECO:0000259" key="5">
    <source>
        <dbReference type="PROSITE" id="PS50932"/>
    </source>
</evidence>
<dbReference type="EMBL" id="JALQCY010000001">
    <property type="protein sequence ID" value="MCK9792855.1"/>
    <property type="molecule type" value="Genomic_DNA"/>
</dbReference>
<dbReference type="Pfam" id="PF00356">
    <property type="entry name" value="LacI"/>
    <property type="match status" value="1"/>
</dbReference>
<sequence length="344" mass="35817">MVTVHDVARAAGVSISTVSRALTMPERVAAPTRDRVTAAARELGYRPNRAASVLRAGRAGAIGLVVPDLANPYFAAIAKGAQARARERGLGLFVVDSDEDPDLETEAVAGLAPQTDGIVLCSPRAVERSVEALEGRPVVLVNHEVDGLPSVVADHGAGMLRALEHLRALGHRRVAYVGGPERSWSDGRRRTGLRAAAVRLGDVELVELGPHRPQVAGGHAAADLVLASGATAVVTFNDLVAVGLVERVRVRGLDVPGDLSVVGCDDAYVAELLAPPLTTLRTDLRSAGRAAVDHLAARAGRSGHDLGDAAVVLPVELVVRGSTAPPRPTLHDDPDDDAVPTEDT</sequence>
<dbReference type="CDD" id="cd06267">
    <property type="entry name" value="PBP1_LacI_sugar_binding-like"/>
    <property type="match status" value="1"/>
</dbReference>
<dbReference type="CDD" id="cd01392">
    <property type="entry name" value="HTH_LacI"/>
    <property type="match status" value="1"/>
</dbReference>
<evidence type="ECO:0000256" key="2">
    <source>
        <dbReference type="ARBA" id="ARBA00023125"/>
    </source>
</evidence>
<keyword evidence="7" id="KW-1185">Reference proteome</keyword>
<evidence type="ECO:0000256" key="1">
    <source>
        <dbReference type="ARBA" id="ARBA00023015"/>
    </source>
</evidence>
<dbReference type="SUPFAM" id="SSF53822">
    <property type="entry name" value="Periplasmic binding protein-like I"/>
    <property type="match status" value="1"/>
</dbReference>
<organism evidence="6 7">
    <name type="scientific">Isoptericola peretonis</name>
    <dbReference type="NCBI Taxonomy" id="2918523"/>
    <lineage>
        <taxon>Bacteria</taxon>
        <taxon>Bacillati</taxon>
        <taxon>Actinomycetota</taxon>
        <taxon>Actinomycetes</taxon>
        <taxon>Micrococcales</taxon>
        <taxon>Promicromonosporaceae</taxon>
        <taxon>Isoptericola</taxon>
    </lineage>
</organism>
<comment type="caution">
    <text evidence="6">The sequence shown here is derived from an EMBL/GenBank/DDBJ whole genome shotgun (WGS) entry which is preliminary data.</text>
</comment>
<feature type="region of interest" description="Disordered" evidence="4">
    <location>
        <begin position="322"/>
        <end position="344"/>
    </location>
</feature>
<feature type="domain" description="HTH lacI-type" evidence="5">
    <location>
        <begin position="2"/>
        <end position="56"/>
    </location>
</feature>
<keyword evidence="2" id="KW-0238">DNA-binding</keyword>
<dbReference type="InterPro" id="IPR046335">
    <property type="entry name" value="LacI/GalR-like_sensor"/>
</dbReference>
<dbReference type="InterPro" id="IPR028082">
    <property type="entry name" value="Peripla_BP_I"/>
</dbReference>
<dbReference type="PROSITE" id="PS00356">
    <property type="entry name" value="HTH_LACI_1"/>
    <property type="match status" value="1"/>
</dbReference>
<dbReference type="Gene3D" id="1.10.260.40">
    <property type="entry name" value="lambda repressor-like DNA-binding domains"/>
    <property type="match status" value="1"/>
</dbReference>
<dbReference type="InterPro" id="IPR010982">
    <property type="entry name" value="Lambda_DNA-bd_dom_sf"/>
</dbReference>
<dbReference type="Pfam" id="PF13377">
    <property type="entry name" value="Peripla_BP_3"/>
    <property type="match status" value="1"/>
</dbReference>
<dbReference type="PANTHER" id="PTHR30146:SF138">
    <property type="entry name" value="TRANSCRIPTIONAL REGULATORY PROTEIN"/>
    <property type="match status" value="1"/>
</dbReference>
<gene>
    <name evidence="6" type="ORF">M1843_03720</name>
</gene>
<reference evidence="6 7" key="1">
    <citation type="submission" date="2022-02" db="EMBL/GenBank/DDBJ databases">
        <title>The car tank lid bacteriome: a reservoir of bacteria with potential in bioremediation of fuel.</title>
        <authorList>
            <person name="Vidal-Verdu A."/>
            <person name="Gomez-Martinez D."/>
            <person name="Latorre-Perez A."/>
            <person name="Pereto J."/>
            <person name="Porcar M."/>
        </authorList>
    </citation>
    <scope>NUCLEOTIDE SEQUENCE [LARGE SCALE GENOMIC DNA]</scope>
    <source>
        <strain evidence="6 7">4D.3</strain>
    </source>
</reference>
<dbReference type="SUPFAM" id="SSF47413">
    <property type="entry name" value="lambda repressor-like DNA-binding domains"/>
    <property type="match status" value="1"/>
</dbReference>
<dbReference type="RefSeq" id="WP_416342702.1">
    <property type="nucleotide sequence ID" value="NZ_JALQCY010000001.1"/>
</dbReference>
<keyword evidence="1" id="KW-0805">Transcription regulation</keyword>
<dbReference type="Proteomes" id="UP001651050">
    <property type="component" value="Unassembled WGS sequence"/>
</dbReference>
<name>A0ABT0J047_9MICO</name>
<dbReference type="InterPro" id="IPR000843">
    <property type="entry name" value="HTH_LacI"/>
</dbReference>
<evidence type="ECO:0000313" key="7">
    <source>
        <dbReference type="Proteomes" id="UP001651050"/>
    </source>
</evidence>
<feature type="compositionally biased region" description="Acidic residues" evidence="4">
    <location>
        <begin position="333"/>
        <end position="344"/>
    </location>
</feature>
<dbReference type="SMART" id="SM00354">
    <property type="entry name" value="HTH_LACI"/>
    <property type="match status" value="1"/>
</dbReference>
<evidence type="ECO:0000256" key="3">
    <source>
        <dbReference type="ARBA" id="ARBA00023163"/>
    </source>
</evidence>
<dbReference type="Gene3D" id="3.40.50.2300">
    <property type="match status" value="2"/>
</dbReference>
<keyword evidence="3" id="KW-0804">Transcription</keyword>
<dbReference type="PROSITE" id="PS50932">
    <property type="entry name" value="HTH_LACI_2"/>
    <property type="match status" value="1"/>
</dbReference>
<accession>A0ABT0J047</accession>
<evidence type="ECO:0000256" key="4">
    <source>
        <dbReference type="SAM" id="MobiDB-lite"/>
    </source>
</evidence>
<dbReference type="PANTHER" id="PTHR30146">
    <property type="entry name" value="LACI-RELATED TRANSCRIPTIONAL REPRESSOR"/>
    <property type="match status" value="1"/>
</dbReference>
<proteinExistence type="predicted"/>
<evidence type="ECO:0000313" key="6">
    <source>
        <dbReference type="EMBL" id="MCK9792855.1"/>
    </source>
</evidence>
<protein>
    <submittedName>
        <fullName evidence="6">LacI family transcriptional regulator</fullName>
    </submittedName>
</protein>